<name>A0ABD5YRD4_9EURY</name>
<dbReference type="RefSeq" id="WP_264822329.1">
    <property type="nucleotide sequence ID" value="NZ_CP110249.1"/>
</dbReference>
<proteinExistence type="predicted"/>
<dbReference type="Proteomes" id="UP001596417">
    <property type="component" value="Unassembled WGS sequence"/>
</dbReference>
<dbReference type="AlphaFoldDB" id="A0ABD5YRD4"/>
<keyword evidence="2" id="KW-1185">Reference proteome</keyword>
<dbReference type="EMBL" id="JBHTAX010000001">
    <property type="protein sequence ID" value="MFC7191870.1"/>
    <property type="molecule type" value="Genomic_DNA"/>
</dbReference>
<evidence type="ECO:0000313" key="2">
    <source>
        <dbReference type="Proteomes" id="UP001596417"/>
    </source>
</evidence>
<comment type="caution">
    <text evidence="1">The sequence shown here is derived from an EMBL/GenBank/DDBJ whole genome shotgun (WGS) entry which is preliminary data.</text>
</comment>
<reference evidence="1 2" key="1">
    <citation type="journal article" date="2019" name="Int. J. Syst. Evol. Microbiol.">
        <title>The Global Catalogue of Microorganisms (GCM) 10K type strain sequencing project: providing services to taxonomists for standard genome sequencing and annotation.</title>
        <authorList>
            <consortium name="The Broad Institute Genomics Platform"/>
            <consortium name="The Broad Institute Genome Sequencing Center for Infectious Disease"/>
            <person name="Wu L."/>
            <person name="Ma J."/>
        </authorList>
    </citation>
    <scope>NUCLEOTIDE SEQUENCE [LARGE SCALE GENOMIC DNA]</scope>
    <source>
        <strain evidence="1 2">RDMS1</strain>
    </source>
</reference>
<evidence type="ECO:0000313" key="1">
    <source>
        <dbReference type="EMBL" id="MFC7191870.1"/>
    </source>
</evidence>
<dbReference type="GeneID" id="76201659"/>
<protein>
    <submittedName>
        <fullName evidence="1">Uncharacterized protein</fullName>
    </submittedName>
</protein>
<accession>A0ABD5YRD4</accession>
<sequence length="88" mass="9555">MLESETPLTEAELKGAKEAVKEHLTFTENVEIAGTKALPLSYTITTDCNPKFIGSESLAPLARAGYIVTAVNHDRETITITKAENYDA</sequence>
<organism evidence="1 2">
    <name type="scientific">Halocatena marina</name>
    <dbReference type="NCBI Taxonomy" id="2934937"/>
    <lineage>
        <taxon>Archaea</taxon>
        <taxon>Methanobacteriati</taxon>
        <taxon>Methanobacteriota</taxon>
        <taxon>Stenosarchaea group</taxon>
        <taxon>Halobacteria</taxon>
        <taxon>Halobacteriales</taxon>
        <taxon>Natronomonadaceae</taxon>
        <taxon>Halocatena</taxon>
    </lineage>
</organism>
<gene>
    <name evidence="1" type="ORF">ACFQL7_20170</name>
</gene>